<organism evidence="1 2">
    <name type="scientific">Cytobacillus stercorigallinarum</name>
    <dbReference type="NCBI Taxonomy" id="2762240"/>
    <lineage>
        <taxon>Bacteria</taxon>
        <taxon>Bacillati</taxon>
        <taxon>Bacillota</taxon>
        <taxon>Bacilli</taxon>
        <taxon>Bacillales</taxon>
        <taxon>Bacillaceae</taxon>
        <taxon>Cytobacillus</taxon>
    </lineage>
</organism>
<dbReference type="EMBL" id="JACSQT010000004">
    <property type="protein sequence ID" value="MBD7937437.1"/>
    <property type="molecule type" value="Genomic_DNA"/>
</dbReference>
<dbReference type="Pfam" id="PF11553">
    <property type="entry name" value="DUF3231"/>
    <property type="match status" value="2"/>
</dbReference>
<protein>
    <submittedName>
        <fullName evidence="1">DUF3231 family protein</fullName>
    </submittedName>
</protein>
<name>A0ABR8QPT4_9BACI</name>
<keyword evidence="2" id="KW-1185">Reference proteome</keyword>
<gene>
    <name evidence="1" type="ORF">H9655_10415</name>
</gene>
<comment type="caution">
    <text evidence="1">The sequence shown here is derived from an EMBL/GenBank/DDBJ whole genome shotgun (WGS) entry which is preliminary data.</text>
</comment>
<evidence type="ECO:0000313" key="1">
    <source>
        <dbReference type="EMBL" id="MBD7937437.1"/>
    </source>
</evidence>
<dbReference type="InterPro" id="IPR012347">
    <property type="entry name" value="Ferritin-like"/>
</dbReference>
<dbReference type="RefSeq" id="WP_191813659.1">
    <property type="nucleotide sequence ID" value="NZ_JACSQT010000004.1"/>
</dbReference>
<dbReference type="Gene3D" id="1.20.1260.10">
    <property type="match status" value="2"/>
</dbReference>
<reference evidence="1 2" key="1">
    <citation type="submission" date="2020-08" db="EMBL/GenBank/DDBJ databases">
        <title>A Genomic Blueprint of the Chicken Gut Microbiome.</title>
        <authorList>
            <person name="Gilroy R."/>
            <person name="Ravi A."/>
            <person name="Getino M."/>
            <person name="Pursley I."/>
            <person name="Horton D.L."/>
            <person name="Alikhan N.-F."/>
            <person name="Baker D."/>
            <person name="Gharbi K."/>
            <person name="Hall N."/>
            <person name="Watson M."/>
            <person name="Adriaenssens E.M."/>
            <person name="Foster-Nyarko E."/>
            <person name="Jarju S."/>
            <person name="Secka A."/>
            <person name="Antonio M."/>
            <person name="Oren A."/>
            <person name="Chaudhuri R."/>
            <person name="La Ragione R.M."/>
            <person name="Hildebrand F."/>
            <person name="Pallen M.J."/>
        </authorList>
    </citation>
    <scope>NUCLEOTIDE SEQUENCE [LARGE SCALE GENOMIC DNA]</scope>
    <source>
        <strain evidence="1 2">Sa5YUA1</strain>
    </source>
</reference>
<dbReference type="InterPro" id="IPR021617">
    <property type="entry name" value="DUF3231"/>
</dbReference>
<proteinExistence type="predicted"/>
<dbReference type="Proteomes" id="UP000657931">
    <property type="component" value="Unassembled WGS sequence"/>
</dbReference>
<evidence type="ECO:0000313" key="2">
    <source>
        <dbReference type="Proteomes" id="UP000657931"/>
    </source>
</evidence>
<sequence>MVIFIKVGDGMVNRSKMTSTEIGALWITYQKKTLILRVLEHFIEVSDDKRAKKLMKGLWSELDPNVDRIEKMFKDEGAVIPQGFTKADVNLQAPKLFGEGFDILLCMILKEISMGLYTLHIATSYRNDIIDLYREMTNITQKYYQKFLNYAVDEGYYPLPNFINVPTTVDFVSDKNYIKGYRLFGDKREINTIEFSYLYQSIQTNTIGMELMTGFAQTAEHTEVKEYLIKGKELSKDILEGTYDILIKDDIRVPTIKGLSLTKSNIPPFSDKLMVYLTFLLSNFGLGSQGFGAGFSIRDDINVKLGLYVKDIMLFIRENIKIMIENGWLEEPPRMSMNNLKE</sequence>
<accession>A0ABR8QPT4</accession>